<dbReference type="GO" id="GO:0007165">
    <property type="term" value="P:signal transduction"/>
    <property type="evidence" value="ECO:0007669"/>
    <property type="project" value="UniProtKB-KW"/>
</dbReference>
<dbReference type="Gene3D" id="1.10.287.950">
    <property type="entry name" value="Methyl-accepting chemotaxis protein"/>
    <property type="match status" value="1"/>
</dbReference>
<evidence type="ECO:0000256" key="5">
    <source>
        <dbReference type="ARBA" id="ARBA00022692"/>
    </source>
</evidence>
<keyword evidence="7 11" id="KW-0472">Membrane</keyword>
<dbReference type="GO" id="GO:0005886">
    <property type="term" value="C:plasma membrane"/>
    <property type="evidence" value="ECO:0007669"/>
    <property type="project" value="UniProtKB-SubCell"/>
</dbReference>
<sequence>MFTWFGDLRIAHKLFLGFGLVLCLTLVQSLISWDGLGSLVRRSEVVSDVSRINDALGDLREARLRHAMANGAPAESKQLQVALEAFKPTLQKLREVMIKAQTHALLNTADQALQGYSSNQAASFRSYEKMRAAQKEMGVLATQSFASIELIRNQVRALPDAEQRFVRIEAINQIRENLILLRYHVRGYTGNTNAETEKLMNAQIATTVDDLPGLVARFNGNFPQQFQQLEQQVQAYAKAVEAFRGEVSHLVGYRTAMANDIETLNGVIGQLLDDQAVLVAKDSHFARTLQIATTLLALLIGALAAVVIARQISQPLRQALKAMEQVAAGDLSEQPTSRRRDEVGQLQNALQGMTRNLRELIAQVRDGISQIASATEELSAITEQTSAGANSQKVETDQVATAMQEMAATVHEVARNAGEASAAASATDEEAREGDGVVNRAVAQISRLASQVEATGEAMGALRTESQRIGKVMDVIKAVAEQTNLLALNAAIEAARAGEAGRGFAVVADEVRSLAQRTQASTLEIESAIGSLEDGTRSVSELMEQSQSLTESSVALVREAGVALEGITQRVSAIQLMNQQIAAASEQQSAVAEEISRSVVTVRDISEQTAEASQQTSVSSVELARLGGQLQQMISRFRF</sequence>
<dbReference type="Gene3D" id="1.20.1440.210">
    <property type="match status" value="2"/>
</dbReference>
<evidence type="ECO:0000256" key="6">
    <source>
        <dbReference type="ARBA" id="ARBA00022989"/>
    </source>
</evidence>
<dbReference type="SUPFAM" id="SSF58104">
    <property type="entry name" value="Methyl-accepting chemotaxis protein (MCP) signaling domain"/>
    <property type="match status" value="1"/>
</dbReference>
<dbReference type="Pfam" id="PF16591">
    <property type="entry name" value="HBM"/>
    <property type="match status" value="1"/>
</dbReference>
<dbReference type="PROSITE" id="PS51753">
    <property type="entry name" value="HBM"/>
    <property type="match status" value="1"/>
</dbReference>
<dbReference type="CDD" id="cd11386">
    <property type="entry name" value="MCP_signal"/>
    <property type="match status" value="1"/>
</dbReference>
<evidence type="ECO:0000259" key="12">
    <source>
        <dbReference type="PROSITE" id="PS50111"/>
    </source>
</evidence>
<dbReference type="OrthoDB" id="9795078at2"/>
<dbReference type="InterPro" id="IPR004089">
    <property type="entry name" value="MCPsignal_dom"/>
</dbReference>
<dbReference type="PROSITE" id="PS50885">
    <property type="entry name" value="HAMP"/>
    <property type="match status" value="1"/>
</dbReference>
<keyword evidence="2" id="KW-1003">Cell membrane</keyword>
<keyword evidence="3" id="KW-0488">Methylation</keyword>
<reference evidence="15 16" key="2">
    <citation type="submission" date="2018-03" db="EMBL/GenBank/DDBJ databases">
        <title>Draft genome of Pseudomonas putida strain KH-21-114.</title>
        <authorList>
            <person name="Yoshizawa S."/>
            <person name="Khan N.H."/>
            <person name="Nishimura M."/>
            <person name="Chiura H.X."/>
            <person name="Ogura Y."/>
            <person name="Hayashi T."/>
            <person name="Kogure K."/>
        </authorList>
    </citation>
    <scope>NUCLEOTIDE SEQUENCE [LARGE SCALE GENOMIC DNA]</scope>
    <source>
        <strain evidence="15 16">KH-21-114</strain>
    </source>
</reference>
<dbReference type="Pfam" id="PF00015">
    <property type="entry name" value="MCPsignal"/>
    <property type="match status" value="1"/>
</dbReference>
<keyword evidence="4" id="KW-0145">Chemotaxis</keyword>
<dbReference type="InterPro" id="IPR032255">
    <property type="entry name" value="HBM"/>
</dbReference>
<dbReference type="SMART" id="SM01358">
    <property type="entry name" value="HBM"/>
    <property type="match status" value="1"/>
</dbReference>
<evidence type="ECO:0000256" key="3">
    <source>
        <dbReference type="ARBA" id="ARBA00022481"/>
    </source>
</evidence>
<dbReference type="SMART" id="SM00304">
    <property type="entry name" value="HAMP"/>
    <property type="match status" value="3"/>
</dbReference>
<evidence type="ECO:0000256" key="4">
    <source>
        <dbReference type="ARBA" id="ARBA00022500"/>
    </source>
</evidence>
<evidence type="ECO:0000256" key="7">
    <source>
        <dbReference type="ARBA" id="ARBA00023136"/>
    </source>
</evidence>
<name>A0A2S3WXM2_PSEPU</name>
<dbReference type="GO" id="GO:0006935">
    <property type="term" value="P:chemotaxis"/>
    <property type="evidence" value="ECO:0007669"/>
    <property type="project" value="UniProtKB-KW"/>
</dbReference>
<dbReference type="PANTHER" id="PTHR32089:SF120">
    <property type="entry name" value="METHYL-ACCEPTING CHEMOTAXIS PROTEIN TLPQ"/>
    <property type="match status" value="1"/>
</dbReference>
<dbReference type="PANTHER" id="PTHR32089">
    <property type="entry name" value="METHYL-ACCEPTING CHEMOTAXIS PROTEIN MCPB"/>
    <property type="match status" value="1"/>
</dbReference>
<feature type="domain" description="HBM" evidence="14">
    <location>
        <begin position="41"/>
        <end position="283"/>
    </location>
</feature>
<comment type="similarity">
    <text evidence="9">Belongs to the methyl-accepting chemotaxis (MCP) protein family.</text>
</comment>
<evidence type="ECO:0000313" key="15">
    <source>
        <dbReference type="EMBL" id="POG06143.1"/>
    </source>
</evidence>
<protein>
    <recommendedName>
        <fullName evidence="17">Methyl-accepting chemotaxis protein</fullName>
    </recommendedName>
</protein>
<evidence type="ECO:0000259" key="13">
    <source>
        <dbReference type="PROSITE" id="PS50885"/>
    </source>
</evidence>
<keyword evidence="5 11" id="KW-0812">Transmembrane</keyword>
<dbReference type="FunFam" id="1.10.287.950:FF:000001">
    <property type="entry name" value="Methyl-accepting chemotaxis sensory transducer"/>
    <property type="match status" value="1"/>
</dbReference>
<evidence type="ECO:0000256" key="2">
    <source>
        <dbReference type="ARBA" id="ARBA00022475"/>
    </source>
</evidence>
<dbReference type="SMART" id="SM00283">
    <property type="entry name" value="MA"/>
    <property type="match status" value="1"/>
</dbReference>
<dbReference type="Pfam" id="PF00672">
    <property type="entry name" value="HAMP"/>
    <property type="match status" value="1"/>
</dbReference>
<evidence type="ECO:0008006" key="17">
    <source>
        <dbReference type="Google" id="ProtNLM"/>
    </source>
</evidence>
<dbReference type="Proteomes" id="UP000237230">
    <property type="component" value="Unassembled WGS sequence"/>
</dbReference>
<evidence type="ECO:0000256" key="9">
    <source>
        <dbReference type="ARBA" id="ARBA00029447"/>
    </source>
</evidence>
<feature type="domain" description="HAMP" evidence="13">
    <location>
        <begin position="310"/>
        <end position="362"/>
    </location>
</feature>
<accession>A0A2S3WXM2</accession>
<dbReference type="PROSITE" id="PS50111">
    <property type="entry name" value="CHEMOTAXIS_TRANSDUC_2"/>
    <property type="match status" value="1"/>
</dbReference>
<evidence type="ECO:0000256" key="8">
    <source>
        <dbReference type="ARBA" id="ARBA00023224"/>
    </source>
</evidence>
<dbReference type="EMBL" id="MINH01000021">
    <property type="protein sequence ID" value="POG06143.1"/>
    <property type="molecule type" value="Genomic_DNA"/>
</dbReference>
<evidence type="ECO:0000256" key="10">
    <source>
        <dbReference type="PROSITE-ProRule" id="PRU00284"/>
    </source>
</evidence>
<dbReference type="InterPro" id="IPR003660">
    <property type="entry name" value="HAMP_dom"/>
</dbReference>
<evidence type="ECO:0000313" key="16">
    <source>
        <dbReference type="Proteomes" id="UP000237230"/>
    </source>
</evidence>
<reference evidence="15 16" key="1">
    <citation type="submission" date="2016-08" db="EMBL/GenBank/DDBJ databases">
        <authorList>
            <person name="Seilhamer J.J."/>
        </authorList>
    </citation>
    <scope>NUCLEOTIDE SEQUENCE [LARGE SCALE GENOMIC DNA]</scope>
    <source>
        <strain evidence="15 16">KH-21-114</strain>
    </source>
</reference>
<comment type="subcellular location">
    <subcellularLocation>
        <location evidence="1">Cell membrane</location>
        <topology evidence="1">Multi-pass membrane protein</topology>
    </subcellularLocation>
</comment>
<organism evidence="15 16">
    <name type="scientific">Pseudomonas putida</name>
    <name type="common">Arthrobacter siderocapsulatus</name>
    <dbReference type="NCBI Taxonomy" id="303"/>
    <lineage>
        <taxon>Bacteria</taxon>
        <taxon>Pseudomonadati</taxon>
        <taxon>Pseudomonadota</taxon>
        <taxon>Gammaproteobacteria</taxon>
        <taxon>Pseudomonadales</taxon>
        <taxon>Pseudomonadaceae</taxon>
        <taxon>Pseudomonas</taxon>
    </lineage>
</organism>
<evidence type="ECO:0000256" key="1">
    <source>
        <dbReference type="ARBA" id="ARBA00004651"/>
    </source>
</evidence>
<proteinExistence type="inferred from homology"/>
<feature type="transmembrane region" description="Helical" evidence="11">
    <location>
        <begin position="289"/>
        <end position="309"/>
    </location>
</feature>
<comment type="caution">
    <text evidence="15">The sequence shown here is derived from an EMBL/GenBank/DDBJ whole genome shotgun (WGS) entry which is preliminary data.</text>
</comment>
<gene>
    <name evidence="15" type="ORF">BGP84_25140</name>
</gene>
<dbReference type="CDD" id="cd06225">
    <property type="entry name" value="HAMP"/>
    <property type="match status" value="1"/>
</dbReference>
<keyword evidence="6 11" id="KW-1133">Transmembrane helix</keyword>
<feature type="domain" description="Methyl-accepting transducer" evidence="12">
    <location>
        <begin position="367"/>
        <end position="603"/>
    </location>
</feature>
<evidence type="ECO:0000256" key="11">
    <source>
        <dbReference type="SAM" id="Phobius"/>
    </source>
</evidence>
<evidence type="ECO:0000259" key="14">
    <source>
        <dbReference type="PROSITE" id="PS51753"/>
    </source>
</evidence>
<dbReference type="AlphaFoldDB" id="A0A2S3WXM2"/>
<keyword evidence="8 10" id="KW-0807">Transducer</keyword>